<dbReference type="EMBL" id="JAGGLB010000006">
    <property type="protein sequence ID" value="MBP1990889.1"/>
    <property type="molecule type" value="Genomic_DNA"/>
</dbReference>
<evidence type="ECO:0000256" key="5">
    <source>
        <dbReference type="ARBA" id="ARBA00023136"/>
    </source>
</evidence>
<evidence type="ECO:0000256" key="1">
    <source>
        <dbReference type="ARBA" id="ARBA00004651"/>
    </source>
</evidence>
<evidence type="ECO:0000256" key="2">
    <source>
        <dbReference type="ARBA" id="ARBA00022475"/>
    </source>
</evidence>
<accession>A0ABS4ITJ1</accession>
<dbReference type="InterPro" id="IPR033479">
    <property type="entry name" value="dCache_1"/>
</dbReference>
<dbReference type="InterPro" id="IPR003660">
    <property type="entry name" value="HAMP_dom"/>
</dbReference>
<keyword evidence="3 6" id="KW-0812">Transmembrane</keyword>
<feature type="domain" description="HAMP" evidence="7">
    <location>
        <begin position="307"/>
        <end position="363"/>
    </location>
</feature>
<dbReference type="PANTHER" id="PTHR45138">
    <property type="entry name" value="REGULATORY COMPONENTS OF SENSORY TRANSDUCTION SYSTEM"/>
    <property type="match status" value="1"/>
</dbReference>
<dbReference type="Gene3D" id="3.30.70.270">
    <property type="match status" value="1"/>
</dbReference>
<dbReference type="CDD" id="cd01949">
    <property type="entry name" value="GGDEF"/>
    <property type="match status" value="1"/>
</dbReference>
<dbReference type="PROSITE" id="PS50887">
    <property type="entry name" value="GGDEF"/>
    <property type="match status" value="1"/>
</dbReference>
<gene>
    <name evidence="9" type="ORF">J2Z66_002495</name>
</gene>
<evidence type="ECO:0000313" key="10">
    <source>
        <dbReference type="Proteomes" id="UP001519287"/>
    </source>
</evidence>
<name>A0ABS4ITJ1_9BACL</name>
<dbReference type="PANTHER" id="PTHR45138:SF9">
    <property type="entry name" value="DIGUANYLATE CYCLASE DGCM-RELATED"/>
    <property type="match status" value="1"/>
</dbReference>
<protein>
    <submittedName>
        <fullName evidence="9">Diguanylate cyclase (GGDEF)-like protein</fullName>
    </submittedName>
</protein>
<dbReference type="Pfam" id="PF02743">
    <property type="entry name" value="dCache_1"/>
    <property type="match status" value="1"/>
</dbReference>
<feature type="transmembrane region" description="Helical" evidence="6">
    <location>
        <begin position="283"/>
        <end position="309"/>
    </location>
</feature>
<proteinExistence type="predicted"/>
<dbReference type="CDD" id="cd06225">
    <property type="entry name" value="HAMP"/>
    <property type="match status" value="1"/>
</dbReference>
<dbReference type="InterPro" id="IPR043128">
    <property type="entry name" value="Rev_trsase/Diguanyl_cyclase"/>
</dbReference>
<dbReference type="InterPro" id="IPR029787">
    <property type="entry name" value="Nucleotide_cyclase"/>
</dbReference>
<organism evidence="9 10">
    <name type="scientific">Paenibacillus eucommiae</name>
    <dbReference type="NCBI Taxonomy" id="1355755"/>
    <lineage>
        <taxon>Bacteria</taxon>
        <taxon>Bacillati</taxon>
        <taxon>Bacillota</taxon>
        <taxon>Bacilli</taxon>
        <taxon>Bacillales</taxon>
        <taxon>Paenibacillaceae</taxon>
        <taxon>Paenibacillus</taxon>
    </lineage>
</organism>
<dbReference type="PROSITE" id="PS50885">
    <property type="entry name" value="HAMP"/>
    <property type="match status" value="1"/>
</dbReference>
<keyword evidence="2" id="KW-1003">Cell membrane</keyword>
<dbReference type="Gene3D" id="3.30.450.20">
    <property type="entry name" value="PAS domain"/>
    <property type="match status" value="1"/>
</dbReference>
<keyword evidence="4 6" id="KW-1133">Transmembrane helix</keyword>
<reference evidence="9 10" key="1">
    <citation type="submission" date="2021-03" db="EMBL/GenBank/DDBJ databases">
        <title>Genomic Encyclopedia of Type Strains, Phase IV (KMG-IV): sequencing the most valuable type-strain genomes for metagenomic binning, comparative biology and taxonomic classification.</title>
        <authorList>
            <person name="Goeker M."/>
        </authorList>
    </citation>
    <scope>NUCLEOTIDE SEQUENCE [LARGE SCALE GENOMIC DNA]</scope>
    <source>
        <strain evidence="9 10">DSM 26048</strain>
    </source>
</reference>
<dbReference type="Pfam" id="PF00990">
    <property type="entry name" value="GGDEF"/>
    <property type="match status" value="1"/>
</dbReference>
<dbReference type="SMART" id="SM00267">
    <property type="entry name" value="GGDEF"/>
    <property type="match status" value="1"/>
</dbReference>
<sequence>MLFSRIKTFAGKQTLKFRVRLWVGTIILMLGLSIMTSFYLLGKNDRVNEIKQQLQQVITLQSLYIERWTGERAADIKRIANSDNARQLNMERLFRDLKSYFSVDSEYNNIFFVSATGYSSTESPISNNVFVGDRDYFIAASNKQDFISGVLISKATGHPMITFSSPILSPSNEFIGAIVGTVKLQTLDAVMTNLNFGKTGELFVIDEKGAVITKSKETNSQIGNGEMKTEIVQRALQDKKDFSPYQGYRDRAVYGGYQWANEHKWIIVGEITTSEVFENLNRILLLLIVITLVVLLVSLYAVFILTSWVERPIHHLLKGTKIVKDGNYDYQIASEEMKHAPIELRELCETYNVMSSKLKSTVELLEYSALKDHLTGIHNRRYIMTEGSALIESAIQLGQPCSVIMVDVDFFKKINDTYGHIIGDRVLKHIARQLSQHTDRSIVAGRYGGEEFIILAINMDASGSLLLAEELRIWMIEHPYTDGSQTVGVTVSMGVADYLQHLEYGTTHLEDMISRADQALYWAKSRGRNRIDVHLKVSPDLL</sequence>
<evidence type="ECO:0000256" key="6">
    <source>
        <dbReference type="SAM" id="Phobius"/>
    </source>
</evidence>
<dbReference type="SUPFAM" id="SSF55073">
    <property type="entry name" value="Nucleotide cyclase"/>
    <property type="match status" value="1"/>
</dbReference>
<comment type="caution">
    <text evidence="9">The sequence shown here is derived from an EMBL/GenBank/DDBJ whole genome shotgun (WGS) entry which is preliminary data.</text>
</comment>
<keyword evidence="10" id="KW-1185">Reference proteome</keyword>
<comment type="subcellular location">
    <subcellularLocation>
        <location evidence="1">Cell membrane</location>
        <topology evidence="1">Multi-pass membrane protein</topology>
    </subcellularLocation>
</comment>
<evidence type="ECO:0000256" key="3">
    <source>
        <dbReference type="ARBA" id="ARBA00022692"/>
    </source>
</evidence>
<dbReference type="Proteomes" id="UP001519287">
    <property type="component" value="Unassembled WGS sequence"/>
</dbReference>
<dbReference type="CDD" id="cd12914">
    <property type="entry name" value="PDC1_DGC_like"/>
    <property type="match status" value="1"/>
</dbReference>
<keyword evidence="5 6" id="KW-0472">Membrane</keyword>
<dbReference type="InterPro" id="IPR000160">
    <property type="entry name" value="GGDEF_dom"/>
</dbReference>
<evidence type="ECO:0000313" key="9">
    <source>
        <dbReference type="EMBL" id="MBP1990889.1"/>
    </source>
</evidence>
<feature type="domain" description="GGDEF" evidence="8">
    <location>
        <begin position="399"/>
        <end position="536"/>
    </location>
</feature>
<dbReference type="NCBIfam" id="TIGR00254">
    <property type="entry name" value="GGDEF"/>
    <property type="match status" value="1"/>
</dbReference>
<dbReference type="Gene3D" id="6.10.340.10">
    <property type="match status" value="1"/>
</dbReference>
<evidence type="ECO:0000259" key="8">
    <source>
        <dbReference type="PROSITE" id="PS50887"/>
    </source>
</evidence>
<feature type="transmembrane region" description="Helical" evidence="6">
    <location>
        <begin position="21"/>
        <end position="41"/>
    </location>
</feature>
<evidence type="ECO:0000259" key="7">
    <source>
        <dbReference type="PROSITE" id="PS50885"/>
    </source>
</evidence>
<dbReference type="InterPro" id="IPR050469">
    <property type="entry name" value="Diguanylate_Cyclase"/>
</dbReference>
<evidence type="ECO:0000256" key="4">
    <source>
        <dbReference type="ARBA" id="ARBA00022989"/>
    </source>
</evidence>
<dbReference type="RefSeq" id="WP_209971628.1">
    <property type="nucleotide sequence ID" value="NZ_JAGGLB010000006.1"/>
</dbReference>